<dbReference type="EMBL" id="AP027079">
    <property type="protein sequence ID" value="BDU68650.1"/>
    <property type="molecule type" value="Genomic_DNA"/>
</dbReference>
<reference evidence="2" key="1">
    <citation type="journal article" date="2023" name="Int. J. Syst. Evol. Microbiol.">
        <title>Mesoterricola silvestris gen. nov., sp. nov., Mesoterricola sediminis sp. nov., Geothrix oryzae sp. nov., Geothrix edaphica sp. nov., Geothrix rubra sp. nov., and Geothrix limicola sp. nov., six novel members of Acidobacteriota isolated from soils.</title>
        <authorList>
            <person name="Itoh H."/>
            <person name="Sugisawa Y."/>
            <person name="Mise K."/>
            <person name="Xu Z."/>
            <person name="Kuniyasu M."/>
            <person name="Ushijima N."/>
            <person name="Kawano K."/>
            <person name="Kobayashi E."/>
            <person name="Shiratori Y."/>
            <person name="Masuda Y."/>
            <person name="Senoo K."/>
        </authorList>
    </citation>
    <scope>NUCLEOTIDE SEQUENCE [LARGE SCALE GENOMIC DNA]</scope>
    <source>
        <strain evidence="2">Red222</strain>
    </source>
</reference>
<accession>A0ABN6UVL6</accession>
<dbReference type="Proteomes" id="UP001242010">
    <property type="component" value="Chromosome"/>
</dbReference>
<name>A0ABN6UVL6_9BACT</name>
<evidence type="ECO:0008006" key="3">
    <source>
        <dbReference type="Google" id="ProtNLM"/>
    </source>
</evidence>
<gene>
    <name evidence="1" type="ORF">GETHOR_07510</name>
</gene>
<proteinExistence type="predicted"/>
<evidence type="ECO:0000313" key="1">
    <source>
        <dbReference type="EMBL" id="BDU68650.1"/>
    </source>
</evidence>
<organism evidence="1 2">
    <name type="scientific">Geothrix oryzae</name>
    <dbReference type="NCBI Taxonomy" id="2927975"/>
    <lineage>
        <taxon>Bacteria</taxon>
        <taxon>Pseudomonadati</taxon>
        <taxon>Acidobacteriota</taxon>
        <taxon>Holophagae</taxon>
        <taxon>Holophagales</taxon>
        <taxon>Holophagaceae</taxon>
        <taxon>Geothrix</taxon>
    </lineage>
</organism>
<protein>
    <recommendedName>
        <fullName evidence="3">Nuclear transport factor 2 family protein</fullName>
    </recommendedName>
</protein>
<dbReference type="RefSeq" id="WP_286355284.1">
    <property type="nucleotide sequence ID" value="NZ_AP027079.1"/>
</dbReference>
<keyword evidence="2" id="KW-1185">Reference proteome</keyword>
<sequence length="137" mass="15738">MIIKNIILSIIITSMCIAKEPQKKVNAMLSNNMIKIENNKYVYVKRWFENHFGAEIDLIIAGKDLNPDSLKREITTIVKEYCDSPLKDAFLARIASLNEVELGQHYLVKCEPYSEAFFMWTKVGLIDVVTVKFYGSL</sequence>
<evidence type="ECO:0000313" key="2">
    <source>
        <dbReference type="Proteomes" id="UP001242010"/>
    </source>
</evidence>